<sequence>MAKHGAFLFSYAFSTLVLTMSLLCNAIDHEDRKVHIVYLGSLPDDEEYSPRSHHLDILQRVVDGSSAENCLIRSYERSFNGFAAKLSDHEKEKTANMEEVVSVFPSKTFQLQTTRSWDFMGLKLTSPRKAIAESNVIVAVIDSGIDPDSESFRDEGFGAAPMKWKGVCEGGENFSCNNKIIGARFYDPAESARDEDGHGTHTASTAAGNVVKDVSFYGLEPGTARGGVPSARIAAYKVCGAMSRCSSEAILAAFDDAIADGVDIVSVSLASGRPLPFDNDVIAVGSYHAMKKGILTSNSAGNHGPGAGTVTSVAPWMLAVAASSKDRRIIDKAVLGSRTLVGASVNSFILKGSFPLIYGKDASSKCPEYYARSCEAGCLDSNSVQNKIVLCDQPAGVYEADRAGARGAIFYNPIPDYASVFPMPAVGLRSKDYNVAISYMNSTNDPQASIPKSENIKDPAAPEVVSFSSRGPNQILPEIIKPDVTGPGVTIIAAYPSDVPVTNGSRDTRRVKYNILSGTSMSCPHATGVAAYVKEFHPDWSPAAIKSALMTTAWPMNDTSNSSSPGEFAYGSGHINPLKAIDPGLVYDASAEDYIKLLCLVMDEARVRLISGDNSTCPTASKQGSAKDLNYPSISAVVTPMTPFTVTIRRRVTNVGLANSTYKAEIMPNSQVDIKVEPQVLSFKSMNEEKTFNLTIAGRGLPDGSHMSSSLVWSDGTHKVKSPVLVQSLSAAVASRFH</sequence>
<dbReference type="SUPFAM" id="SSF52743">
    <property type="entry name" value="Subtilisin-like"/>
    <property type="match status" value="1"/>
</dbReference>
<dbReference type="InterPro" id="IPR036852">
    <property type="entry name" value="Peptidase_S8/S53_dom_sf"/>
</dbReference>
<protein>
    <submittedName>
        <fullName evidence="16">Putative cucumisin</fullName>
        <ecNumber evidence="16">3.4.21.25</ecNumber>
    </submittedName>
</protein>
<dbReference type="PRINTS" id="PR00723">
    <property type="entry name" value="SUBTILISIN"/>
</dbReference>
<dbReference type="InterPro" id="IPR045051">
    <property type="entry name" value="SBT"/>
</dbReference>
<keyword evidence="3" id="KW-0964">Secreted</keyword>
<keyword evidence="6 10" id="KW-0378">Hydrolase</keyword>
<dbReference type="FunFam" id="3.30.70.80:FF:000002">
    <property type="entry name" value="Subtilisin-like protease SBT5.3"/>
    <property type="match status" value="1"/>
</dbReference>
<dbReference type="PROSITE" id="PS51892">
    <property type="entry name" value="SUBTILASE"/>
    <property type="match status" value="1"/>
</dbReference>
<dbReference type="InterPro" id="IPR023828">
    <property type="entry name" value="Peptidase_S8_Ser-AS"/>
</dbReference>
<dbReference type="InterPro" id="IPR015500">
    <property type="entry name" value="Peptidase_S8_subtilisin-rel"/>
</dbReference>
<accession>A0A2P6S9E8</accession>
<dbReference type="CDD" id="cd04852">
    <property type="entry name" value="Peptidases_S8_3"/>
    <property type="match status" value="1"/>
</dbReference>
<evidence type="ECO:0000256" key="7">
    <source>
        <dbReference type="ARBA" id="ARBA00022825"/>
    </source>
</evidence>
<proteinExistence type="inferred from homology"/>
<keyword evidence="4 10" id="KW-0645">Protease</keyword>
<evidence type="ECO:0000313" key="17">
    <source>
        <dbReference type="Proteomes" id="UP000238479"/>
    </source>
</evidence>
<dbReference type="Gramene" id="PRQ55320">
    <property type="protein sequence ID" value="PRQ55320"/>
    <property type="gene ID" value="RchiOBHm_Chr1g0323291"/>
</dbReference>
<name>A0A2P6S9E8_ROSCH</name>
<reference evidence="16 17" key="1">
    <citation type="journal article" date="2018" name="Nat. Genet.">
        <title>The Rosa genome provides new insights in the design of modern roses.</title>
        <authorList>
            <person name="Bendahmane M."/>
        </authorList>
    </citation>
    <scope>NUCLEOTIDE SEQUENCE [LARGE SCALE GENOMIC DNA]</scope>
    <source>
        <strain evidence="17">cv. Old Blush</strain>
    </source>
</reference>
<dbReference type="InterPro" id="IPR034197">
    <property type="entry name" value="Peptidases_S8_3"/>
</dbReference>
<dbReference type="EMBL" id="PDCK01000039">
    <property type="protein sequence ID" value="PRQ55320.1"/>
    <property type="molecule type" value="Genomic_DNA"/>
</dbReference>
<dbReference type="GO" id="GO:0004252">
    <property type="term" value="F:serine-type endopeptidase activity"/>
    <property type="evidence" value="ECO:0007669"/>
    <property type="project" value="UniProtKB-UniRule"/>
</dbReference>
<dbReference type="CDD" id="cd02120">
    <property type="entry name" value="PA_subtilisin_like"/>
    <property type="match status" value="1"/>
</dbReference>
<keyword evidence="8" id="KW-0325">Glycoprotein</keyword>
<evidence type="ECO:0000259" key="15">
    <source>
        <dbReference type="Pfam" id="PF17766"/>
    </source>
</evidence>
<dbReference type="Proteomes" id="UP000238479">
    <property type="component" value="Chromosome 1"/>
</dbReference>
<dbReference type="AlphaFoldDB" id="A0A2P6S9E8"/>
<dbReference type="OrthoDB" id="4803627at2759"/>
<dbReference type="InterPro" id="IPR037045">
    <property type="entry name" value="S8pro/Inhibitor_I9_sf"/>
</dbReference>
<comment type="similarity">
    <text evidence="2 10 11">Belongs to the peptidase S8 family.</text>
</comment>
<dbReference type="Gene3D" id="2.60.40.2310">
    <property type="match status" value="1"/>
</dbReference>
<dbReference type="InterPro" id="IPR000209">
    <property type="entry name" value="Peptidase_S8/S53_dom"/>
</dbReference>
<feature type="active site" description="Charge relay system" evidence="9 10">
    <location>
        <position position="520"/>
    </location>
</feature>
<dbReference type="PROSITE" id="PS00136">
    <property type="entry name" value="SUBTILASE_ASP"/>
    <property type="match status" value="1"/>
</dbReference>
<evidence type="ECO:0000259" key="13">
    <source>
        <dbReference type="Pfam" id="PF00082"/>
    </source>
</evidence>
<evidence type="ECO:0000256" key="1">
    <source>
        <dbReference type="ARBA" id="ARBA00004613"/>
    </source>
</evidence>
<evidence type="ECO:0000256" key="3">
    <source>
        <dbReference type="ARBA" id="ARBA00022525"/>
    </source>
</evidence>
<dbReference type="Pfam" id="PF05922">
    <property type="entry name" value="Inhibitor_I9"/>
    <property type="match status" value="1"/>
</dbReference>
<evidence type="ECO:0000313" key="16">
    <source>
        <dbReference type="EMBL" id="PRQ55320.1"/>
    </source>
</evidence>
<evidence type="ECO:0000256" key="10">
    <source>
        <dbReference type="PROSITE-ProRule" id="PRU01240"/>
    </source>
</evidence>
<feature type="active site" description="Charge relay system" evidence="9 10">
    <location>
        <position position="142"/>
    </location>
</feature>
<feature type="signal peptide" evidence="12">
    <location>
        <begin position="1"/>
        <end position="26"/>
    </location>
</feature>
<dbReference type="PANTHER" id="PTHR10795">
    <property type="entry name" value="PROPROTEIN CONVERTASE SUBTILISIN/KEXIN"/>
    <property type="match status" value="1"/>
</dbReference>
<dbReference type="OMA" id="GSHNCIV"/>
<gene>
    <name evidence="16" type="ORF">RchiOBHm_Chr1g0323291</name>
</gene>
<keyword evidence="17" id="KW-1185">Reference proteome</keyword>
<dbReference type="EC" id="3.4.21.25" evidence="16"/>
<comment type="caution">
    <text evidence="16">The sequence shown here is derived from an EMBL/GenBank/DDBJ whole genome shotgun (WGS) entry which is preliminary data.</text>
</comment>
<evidence type="ECO:0000256" key="11">
    <source>
        <dbReference type="RuleBase" id="RU003355"/>
    </source>
</evidence>
<keyword evidence="5 12" id="KW-0732">Signal</keyword>
<dbReference type="GO" id="GO:0005576">
    <property type="term" value="C:extracellular region"/>
    <property type="evidence" value="ECO:0007669"/>
    <property type="project" value="UniProtKB-SubCell"/>
</dbReference>
<dbReference type="Gene3D" id="3.50.30.30">
    <property type="match status" value="1"/>
</dbReference>
<evidence type="ECO:0000256" key="5">
    <source>
        <dbReference type="ARBA" id="ARBA00022729"/>
    </source>
</evidence>
<evidence type="ECO:0000259" key="14">
    <source>
        <dbReference type="Pfam" id="PF05922"/>
    </source>
</evidence>
<feature type="domain" description="Subtilisin-like protease fibronectin type-III" evidence="15">
    <location>
        <begin position="628"/>
        <end position="726"/>
    </location>
</feature>
<evidence type="ECO:0000256" key="9">
    <source>
        <dbReference type="PIRSR" id="PIRSR615500-1"/>
    </source>
</evidence>
<evidence type="ECO:0000256" key="12">
    <source>
        <dbReference type="SAM" id="SignalP"/>
    </source>
</evidence>
<feature type="active site" description="Charge relay system" evidence="9 10">
    <location>
        <position position="198"/>
    </location>
</feature>
<feature type="chain" id="PRO_5015149929" evidence="12">
    <location>
        <begin position="27"/>
        <end position="738"/>
    </location>
</feature>
<comment type="subcellular location">
    <subcellularLocation>
        <location evidence="1">Secreted</location>
    </subcellularLocation>
</comment>
<dbReference type="GO" id="GO:0006508">
    <property type="term" value="P:proteolysis"/>
    <property type="evidence" value="ECO:0007669"/>
    <property type="project" value="UniProtKB-KW"/>
</dbReference>
<feature type="domain" description="Inhibitor I9" evidence="14">
    <location>
        <begin position="34"/>
        <end position="112"/>
    </location>
</feature>
<dbReference type="InterPro" id="IPR023827">
    <property type="entry name" value="Peptidase_S8_Asp-AS"/>
</dbReference>
<dbReference type="Gene3D" id="3.30.70.80">
    <property type="entry name" value="Peptidase S8 propeptide/proteinase inhibitor I9"/>
    <property type="match status" value="1"/>
</dbReference>
<evidence type="ECO:0000256" key="8">
    <source>
        <dbReference type="ARBA" id="ARBA00023180"/>
    </source>
</evidence>
<dbReference type="InterPro" id="IPR010259">
    <property type="entry name" value="S8pro/Inhibitor_I9"/>
</dbReference>
<dbReference type="Pfam" id="PF17766">
    <property type="entry name" value="fn3_6"/>
    <property type="match status" value="1"/>
</dbReference>
<dbReference type="Gene3D" id="3.40.50.200">
    <property type="entry name" value="Peptidase S8/S53 domain"/>
    <property type="match status" value="1"/>
</dbReference>
<dbReference type="Pfam" id="PF00082">
    <property type="entry name" value="Peptidase_S8"/>
    <property type="match status" value="1"/>
</dbReference>
<dbReference type="PROSITE" id="PS00138">
    <property type="entry name" value="SUBTILASE_SER"/>
    <property type="match status" value="1"/>
</dbReference>
<evidence type="ECO:0000256" key="6">
    <source>
        <dbReference type="ARBA" id="ARBA00022801"/>
    </source>
</evidence>
<keyword evidence="7 10" id="KW-0720">Serine protease</keyword>
<evidence type="ECO:0000256" key="4">
    <source>
        <dbReference type="ARBA" id="ARBA00022670"/>
    </source>
</evidence>
<feature type="domain" description="Peptidase S8/S53" evidence="13">
    <location>
        <begin position="134"/>
        <end position="564"/>
    </location>
</feature>
<dbReference type="InterPro" id="IPR041469">
    <property type="entry name" value="Subtilisin-like_FN3"/>
</dbReference>
<organism evidence="16 17">
    <name type="scientific">Rosa chinensis</name>
    <name type="common">China rose</name>
    <dbReference type="NCBI Taxonomy" id="74649"/>
    <lineage>
        <taxon>Eukaryota</taxon>
        <taxon>Viridiplantae</taxon>
        <taxon>Streptophyta</taxon>
        <taxon>Embryophyta</taxon>
        <taxon>Tracheophyta</taxon>
        <taxon>Spermatophyta</taxon>
        <taxon>Magnoliopsida</taxon>
        <taxon>eudicotyledons</taxon>
        <taxon>Gunneridae</taxon>
        <taxon>Pentapetalae</taxon>
        <taxon>rosids</taxon>
        <taxon>fabids</taxon>
        <taxon>Rosales</taxon>
        <taxon>Rosaceae</taxon>
        <taxon>Rosoideae</taxon>
        <taxon>Rosoideae incertae sedis</taxon>
        <taxon>Rosa</taxon>
    </lineage>
</organism>
<evidence type="ECO:0000256" key="2">
    <source>
        <dbReference type="ARBA" id="ARBA00011073"/>
    </source>
</evidence>